<feature type="active site" evidence="5">
    <location>
        <position position="33"/>
    </location>
</feature>
<feature type="domain" description="Peptidase S26" evidence="7">
    <location>
        <begin position="7"/>
        <end position="180"/>
    </location>
</feature>
<dbReference type="OrthoDB" id="9802919at2"/>
<evidence type="ECO:0000256" key="3">
    <source>
        <dbReference type="ARBA" id="ARBA00022670"/>
    </source>
</evidence>
<dbReference type="EC" id="3.4.21.89" evidence="6"/>
<keyword evidence="3 6" id="KW-0645">Protease</keyword>
<dbReference type="GO" id="GO:0005886">
    <property type="term" value="C:plasma membrane"/>
    <property type="evidence" value="ECO:0007669"/>
    <property type="project" value="UniProtKB-SubCell"/>
</dbReference>
<dbReference type="InterPro" id="IPR019533">
    <property type="entry name" value="Peptidase_S26"/>
</dbReference>
<comment type="caution">
    <text evidence="8">The sequence shown here is derived from an EMBL/GenBank/DDBJ whole genome shotgun (WGS) entry which is preliminary data.</text>
</comment>
<dbReference type="Pfam" id="PF10502">
    <property type="entry name" value="Peptidase_S26"/>
    <property type="match status" value="1"/>
</dbReference>
<keyword evidence="9" id="KW-1185">Reference proteome</keyword>
<keyword evidence="6" id="KW-0812">Transmembrane</keyword>
<feature type="transmembrane region" description="Helical" evidence="6">
    <location>
        <begin position="197"/>
        <end position="216"/>
    </location>
</feature>
<accession>A0A0R2B1D4</accession>
<name>A0A0R2B1D4_9LACO</name>
<evidence type="ECO:0000256" key="4">
    <source>
        <dbReference type="ARBA" id="ARBA00022801"/>
    </source>
</evidence>
<evidence type="ECO:0000256" key="2">
    <source>
        <dbReference type="ARBA" id="ARBA00009370"/>
    </source>
</evidence>
<dbReference type="NCBIfam" id="TIGR02227">
    <property type="entry name" value="sigpep_I_bact"/>
    <property type="match status" value="1"/>
</dbReference>
<dbReference type="InterPro" id="IPR036286">
    <property type="entry name" value="LexA/Signal_pep-like_sf"/>
</dbReference>
<dbReference type="PANTHER" id="PTHR43390">
    <property type="entry name" value="SIGNAL PEPTIDASE I"/>
    <property type="match status" value="1"/>
</dbReference>
<dbReference type="CDD" id="cd06530">
    <property type="entry name" value="S26_SPase_I"/>
    <property type="match status" value="1"/>
</dbReference>
<dbReference type="SUPFAM" id="SSF51306">
    <property type="entry name" value="LexA/Signal peptidase"/>
    <property type="match status" value="1"/>
</dbReference>
<organism evidence="8 9">
    <name type="scientific">Lacticaseibacillus brantae DSM 23927</name>
    <dbReference type="NCBI Taxonomy" id="1423727"/>
    <lineage>
        <taxon>Bacteria</taxon>
        <taxon>Bacillati</taxon>
        <taxon>Bacillota</taxon>
        <taxon>Bacilli</taxon>
        <taxon>Lactobacillales</taxon>
        <taxon>Lactobacillaceae</taxon>
        <taxon>Lacticaseibacillus</taxon>
    </lineage>
</organism>
<dbReference type="PANTHER" id="PTHR43390:SF1">
    <property type="entry name" value="CHLOROPLAST PROCESSING PEPTIDASE"/>
    <property type="match status" value="1"/>
</dbReference>
<proteinExistence type="inferred from homology"/>
<protein>
    <recommendedName>
        <fullName evidence="6">Signal peptidase I</fullName>
        <ecNumber evidence="6">3.4.21.89</ecNumber>
    </recommendedName>
</protein>
<dbReference type="EMBL" id="AYZQ01000001">
    <property type="protein sequence ID" value="KRM73104.1"/>
    <property type="molecule type" value="Genomic_DNA"/>
</dbReference>
<dbReference type="GO" id="GO:0004252">
    <property type="term" value="F:serine-type endopeptidase activity"/>
    <property type="evidence" value="ECO:0007669"/>
    <property type="project" value="InterPro"/>
</dbReference>
<evidence type="ECO:0000313" key="8">
    <source>
        <dbReference type="EMBL" id="KRM73104.1"/>
    </source>
</evidence>
<dbReference type="PATRIC" id="fig|1423727.3.peg.835"/>
<keyword evidence="4 6" id="KW-0378">Hydrolase</keyword>
<evidence type="ECO:0000256" key="1">
    <source>
        <dbReference type="ARBA" id="ARBA00004401"/>
    </source>
</evidence>
<dbReference type="RefSeq" id="WP_057894103.1">
    <property type="nucleotide sequence ID" value="NZ_AYZQ01000001.1"/>
</dbReference>
<comment type="catalytic activity">
    <reaction evidence="6">
        <text>Cleavage of hydrophobic, N-terminal signal or leader sequences from secreted and periplasmic proteins.</text>
        <dbReference type="EC" id="3.4.21.89"/>
    </reaction>
</comment>
<evidence type="ECO:0000259" key="7">
    <source>
        <dbReference type="Pfam" id="PF10502"/>
    </source>
</evidence>
<keyword evidence="6" id="KW-0472">Membrane</keyword>
<dbReference type="AlphaFoldDB" id="A0A0R2B1D4"/>
<reference evidence="8 9" key="1">
    <citation type="journal article" date="2015" name="Genome Announc.">
        <title>Expanding the biotechnology potential of lactobacilli through comparative genomics of 213 strains and associated genera.</title>
        <authorList>
            <person name="Sun Z."/>
            <person name="Harris H.M."/>
            <person name="McCann A."/>
            <person name="Guo C."/>
            <person name="Argimon S."/>
            <person name="Zhang W."/>
            <person name="Yang X."/>
            <person name="Jeffery I.B."/>
            <person name="Cooney J.C."/>
            <person name="Kagawa T.F."/>
            <person name="Liu W."/>
            <person name="Song Y."/>
            <person name="Salvetti E."/>
            <person name="Wrobel A."/>
            <person name="Rasinkangas P."/>
            <person name="Parkhill J."/>
            <person name="Rea M.C."/>
            <person name="O'Sullivan O."/>
            <person name="Ritari J."/>
            <person name="Douillard F.P."/>
            <person name="Paul Ross R."/>
            <person name="Yang R."/>
            <person name="Briner A.E."/>
            <person name="Felis G.E."/>
            <person name="de Vos W.M."/>
            <person name="Barrangou R."/>
            <person name="Klaenhammer T.R."/>
            <person name="Caufield P.W."/>
            <person name="Cui Y."/>
            <person name="Zhang H."/>
            <person name="O'Toole P.W."/>
        </authorList>
    </citation>
    <scope>NUCLEOTIDE SEQUENCE [LARGE SCALE GENOMIC DNA]</scope>
    <source>
        <strain evidence="8 9">DSM 23927</strain>
    </source>
</reference>
<comment type="similarity">
    <text evidence="2 6">Belongs to the peptidase S26 family.</text>
</comment>
<dbReference type="Proteomes" id="UP000051672">
    <property type="component" value="Unassembled WGS sequence"/>
</dbReference>
<sequence length="226" mass="25104">MKRKPLVIILDILLVLAVIANFVLATDFTSGTSMDPTLKDGQPLWVMRPTAMRLLHVNYNRGDIVIAKNDVDLNNLTKGELIVKRVIGTPKETVSVGRKTVYINDKALKEPYVVHKMDNLYYSYGGVANGGQVFNDANYKATTKLGSNQYFLMGDNRPASADSRWIGAVKQSQLQGKVIVKLPFNAHNLSGRLFGQILVYTPLILLLLSFLASYLYDLRAKSAKQA</sequence>
<evidence type="ECO:0000256" key="6">
    <source>
        <dbReference type="RuleBase" id="RU362042"/>
    </source>
</evidence>
<comment type="subcellular location">
    <subcellularLocation>
        <location evidence="1">Cell membrane</location>
        <topology evidence="1">Single-pass type II membrane protein</topology>
    </subcellularLocation>
    <subcellularLocation>
        <location evidence="6">Membrane</location>
        <topology evidence="6">Single-pass type II membrane protein</topology>
    </subcellularLocation>
</comment>
<dbReference type="STRING" id="1423727.FC34_GL000828"/>
<dbReference type="Gene3D" id="2.10.109.10">
    <property type="entry name" value="Umud Fragment, subunit A"/>
    <property type="match status" value="1"/>
</dbReference>
<dbReference type="GO" id="GO:0009003">
    <property type="term" value="F:signal peptidase activity"/>
    <property type="evidence" value="ECO:0007669"/>
    <property type="project" value="UniProtKB-EC"/>
</dbReference>
<feature type="active site" evidence="5">
    <location>
        <position position="84"/>
    </location>
</feature>
<evidence type="ECO:0000313" key="9">
    <source>
        <dbReference type="Proteomes" id="UP000051672"/>
    </source>
</evidence>
<evidence type="ECO:0000256" key="5">
    <source>
        <dbReference type="PIRSR" id="PIRSR600223-1"/>
    </source>
</evidence>
<dbReference type="PROSITE" id="PS00501">
    <property type="entry name" value="SPASE_I_1"/>
    <property type="match status" value="1"/>
</dbReference>
<dbReference type="InterPro" id="IPR019756">
    <property type="entry name" value="Pept_S26A_signal_pept_1_Ser-AS"/>
</dbReference>
<dbReference type="GO" id="GO:0006465">
    <property type="term" value="P:signal peptide processing"/>
    <property type="evidence" value="ECO:0007669"/>
    <property type="project" value="InterPro"/>
</dbReference>
<gene>
    <name evidence="8" type="ORF">FC34_GL000828</name>
</gene>
<dbReference type="InterPro" id="IPR000223">
    <property type="entry name" value="Pept_S26A_signal_pept_1"/>
</dbReference>
<keyword evidence="6" id="KW-1133">Transmembrane helix</keyword>
<dbReference type="PRINTS" id="PR00727">
    <property type="entry name" value="LEADERPTASE"/>
</dbReference>